<dbReference type="EnsemblPlants" id="Zm00001eb030530_T002">
    <property type="protein sequence ID" value="Zm00001eb030530_P002"/>
    <property type="gene ID" value="Zm00001eb030530"/>
</dbReference>
<reference evidence="2" key="3">
    <citation type="submission" date="2021-05" db="UniProtKB">
        <authorList>
            <consortium name="EnsemblPlants"/>
        </authorList>
    </citation>
    <scope>IDENTIFICATION</scope>
    <source>
        <strain evidence="2">cv. B73</strain>
    </source>
</reference>
<dbReference type="Proteomes" id="UP000007305">
    <property type="component" value="Chromosome 1"/>
</dbReference>
<feature type="compositionally biased region" description="Polar residues" evidence="1">
    <location>
        <begin position="77"/>
        <end position="86"/>
    </location>
</feature>
<reference evidence="3" key="1">
    <citation type="submission" date="2015-12" db="EMBL/GenBank/DDBJ databases">
        <title>Update maize B73 reference genome by single molecule sequencing technologies.</title>
        <authorList>
            <consortium name="Maize Genome Sequencing Project"/>
            <person name="Ware D."/>
        </authorList>
    </citation>
    <scope>NUCLEOTIDE SEQUENCE [LARGE SCALE GENOMIC DNA]</scope>
    <source>
        <strain evidence="3">cv. B73</strain>
    </source>
</reference>
<keyword evidence="3" id="KW-1185">Reference proteome</keyword>
<evidence type="ECO:0000256" key="1">
    <source>
        <dbReference type="SAM" id="MobiDB-lite"/>
    </source>
</evidence>
<evidence type="ECO:0000313" key="2">
    <source>
        <dbReference type="EnsemblPlants" id="Zm00001eb030530_P002"/>
    </source>
</evidence>
<accession>A0A804LRA2</accession>
<dbReference type="AlphaFoldDB" id="A0A804LRA2"/>
<feature type="compositionally biased region" description="Basic residues" evidence="1">
    <location>
        <begin position="87"/>
        <end position="96"/>
    </location>
</feature>
<gene>
    <name evidence="2" type="primary">LOC100276977</name>
</gene>
<sequence>DKRHISKYLWHSLLSYTQACTRTHVLHFLDEVQENDIAPACSAKPISSGPISAESGPRRLFTPPSPPPTSQAASATFQKTPTSCHTSIRRRRRRHLLPLSSHSDETLFSIHLSIHGVARPRHPGRPRRRPPPGSGRAPPRPAPPRPARLRHHLLPAPVRAASGGVDGVPGDGGRRDGASHGASRRQRARVLRAFPGKRKRWVMQERPS</sequence>
<reference evidence="2" key="2">
    <citation type="submission" date="2019-07" db="EMBL/GenBank/DDBJ databases">
        <authorList>
            <person name="Seetharam A."/>
            <person name="Woodhouse M."/>
            <person name="Cannon E."/>
        </authorList>
    </citation>
    <scope>NUCLEOTIDE SEQUENCE [LARGE SCALE GENOMIC DNA]</scope>
    <source>
        <strain evidence="2">cv. B73</strain>
    </source>
</reference>
<protein>
    <submittedName>
        <fullName evidence="2">Uncharacterized protein</fullName>
    </submittedName>
</protein>
<feature type="compositionally biased region" description="Basic residues" evidence="1">
    <location>
        <begin position="182"/>
        <end position="201"/>
    </location>
</feature>
<evidence type="ECO:0000313" key="3">
    <source>
        <dbReference type="Proteomes" id="UP000007305"/>
    </source>
</evidence>
<feature type="compositionally biased region" description="Basic residues" evidence="1">
    <location>
        <begin position="118"/>
        <end position="130"/>
    </location>
</feature>
<dbReference type="InParanoid" id="A0A804LRA2"/>
<name>A0A804LRA2_MAIZE</name>
<proteinExistence type="predicted"/>
<feature type="region of interest" description="Disordered" evidence="1">
    <location>
        <begin position="42"/>
        <end position="98"/>
    </location>
</feature>
<organism evidence="2 3">
    <name type="scientific">Zea mays</name>
    <name type="common">Maize</name>
    <dbReference type="NCBI Taxonomy" id="4577"/>
    <lineage>
        <taxon>Eukaryota</taxon>
        <taxon>Viridiplantae</taxon>
        <taxon>Streptophyta</taxon>
        <taxon>Embryophyta</taxon>
        <taxon>Tracheophyta</taxon>
        <taxon>Spermatophyta</taxon>
        <taxon>Magnoliopsida</taxon>
        <taxon>Liliopsida</taxon>
        <taxon>Poales</taxon>
        <taxon>Poaceae</taxon>
        <taxon>PACMAD clade</taxon>
        <taxon>Panicoideae</taxon>
        <taxon>Andropogonodae</taxon>
        <taxon>Andropogoneae</taxon>
        <taxon>Tripsacinae</taxon>
        <taxon>Zea</taxon>
    </lineage>
</organism>
<dbReference type="Gramene" id="Zm00001eb030530_T002">
    <property type="protein sequence ID" value="Zm00001eb030530_P002"/>
    <property type="gene ID" value="Zm00001eb030530"/>
</dbReference>
<feature type="region of interest" description="Disordered" evidence="1">
    <location>
        <begin position="115"/>
        <end position="208"/>
    </location>
</feature>